<reference evidence="2 3" key="1">
    <citation type="journal article" date="2023" name="Plants (Basel)">
        <title>Bridging the Gap: Combining Genomics and Transcriptomics Approaches to Understand Stylosanthes scabra, an Orphan Legume from the Brazilian Caatinga.</title>
        <authorList>
            <person name="Ferreira-Neto J.R.C."/>
            <person name="da Silva M.D."/>
            <person name="Binneck E."/>
            <person name="de Melo N.F."/>
            <person name="da Silva R.H."/>
            <person name="de Melo A.L.T.M."/>
            <person name="Pandolfi V."/>
            <person name="Bustamante F.O."/>
            <person name="Brasileiro-Vidal A.C."/>
            <person name="Benko-Iseppon A.M."/>
        </authorList>
    </citation>
    <scope>NUCLEOTIDE SEQUENCE [LARGE SCALE GENOMIC DNA]</scope>
    <source>
        <tissue evidence="2">Leaves</tissue>
    </source>
</reference>
<evidence type="ECO:0000256" key="1">
    <source>
        <dbReference type="SAM" id="MobiDB-lite"/>
    </source>
</evidence>
<feature type="region of interest" description="Disordered" evidence="1">
    <location>
        <begin position="22"/>
        <end position="82"/>
    </location>
</feature>
<sequence length="82" mass="8689">MGSDQKPPSSCPLSLVLAHVRQQPPQSAAAPSFLATMNGDNDQKLRQKDLGEHYEAGTELENEQDKALPVPLTSATSRGSGS</sequence>
<feature type="compositionally biased region" description="Basic and acidic residues" evidence="1">
    <location>
        <begin position="41"/>
        <end position="56"/>
    </location>
</feature>
<dbReference type="Proteomes" id="UP001341840">
    <property type="component" value="Unassembled WGS sequence"/>
</dbReference>
<organism evidence="2 3">
    <name type="scientific">Stylosanthes scabra</name>
    <dbReference type="NCBI Taxonomy" id="79078"/>
    <lineage>
        <taxon>Eukaryota</taxon>
        <taxon>Viridiplantae</taxon>
        <taxon>Streptophyta</taxon>
        <taxon>Embryophyta</taxon>
        <taxon>Tracheophyta</taxon>
        <taxon>Spermatophyta</taxon>
        <taxon>Magnoliopsida</taxon>
        <taxon>eudicotyledons</taxon>
        <taxon>Gunneridae</taxon>
        <taxon>Pentapetalae</taxon>
        <taxon>rosids</taxon>
        <taxon>fabids</taxon>
        <taxon>Fabales</taxon>
        <taxon>Fabaceae</taxon>
        <taxon>Papilionoideae</taxon>
        <taxon>50 kb inversion clade</taxon>
        <taxon>dalbergioids sensu lato</taxon>
        <taxon>Dalbergieae</taxon>
        <taxon>Pterocarpus clade</taxon>
        <taxon>Stylosanthes</taxon>
    </lineage>
</organism>
<evidence type="ECO:0000313" key="2">
    <source>
        <dbReference type="EMBL" id="MED6106751.1"/>
    </source>
</evidence>
<proteinExistence type="predicted"/>
<gene>
    <name evidence="2" type="ORF">PIB30_007412</name>
</gene>
<accession>A0ABU6Q5K2</accession>
<name>A0ABU6Q5K2_9FABA</name>
<comment type="caution">
    <text evidence="2">The sequence shown here is derived from an EMBL/GenBank/DDBJ whole genome shotgun (WGS) entry which is preliminary data.</text>
</comment>
<feature type="compositionally biased region" description="Polar residues" evidence="1">
    <location>
        <begin position="73"/>
        <end position="82"/>
    </location>
</feature>
<evidence type="ECO:0000313" key="3">
    <source>
        <dbReference type="Proteomes" id="UP001341840"/>
    </source>
</evidence>
<keyword evidence="3" id="KW-1185">Reference proteome</keyword>
<protein>
    <submittedName>
        <fullName evidence="2">Uncharacterized protein</fullName>
    </submittedName>
</protein>
<dbReference type="EMBL" id="JASCZI010000016">
    <property type="protein sequence ID" value="MED6106751.1"/>
    <property type="molecule type" value="Genomic_DNA"/>
</dbReference>